<keyword evidence="4" id="KW-0963">Cytoplasm</keyword>
<comment type="subcellular location">
    <subcellularLocation>
        <location evidence="2">Cytoplasm</location>
    </subcellularLocation>
    <subcellularLocation>
        <location evidence="1">Nucleus</location>
    </subcellularLocation>
</comment>
<evidence type="ECO:0000259" key="10">
    <source>
        <dbReference type="Pfam" id="PF14681"/>
    </source>
</evidence>
<dbReference type="SUPFAM" id="SSF53271">
    <property type="entry name" value="PRTase-like"/>
    <property type="match status" value="1"/>
</dbReference>
<protein>
    <recommendedName>
        <fullName evidence="8">Uracil phosphoribosyltransferase homolog</fullName>
    </recommendedName>
</protein>
<dbReference type="GeneTree" id="ENSGT01020000230412"/>
<dbReference type="GO" id="GO:0005654">
    <property type="term" value="C:nucleoplasm"/>
    <property type="evidence" value="ECO:0007669"/>
    <property type="project" value="Ensembl"/>
</dbReference>
<evidence type="ECO:0000256" key="9">
    <source>
        <dbReference type="SAM" id="MobiDB-lite"/>
    </source>
</evidence>
<dbReference type="FunFam" id="3.40.50.2020:FF:000026">
    <property type="entry name" value="Uracil phosphoribosyltransferase homolog"/>
    <property type="match status" value="1"/>
</dbReference>
<evidence type="ECO:0000256" key="2">
    <source>
        <dbReference type="ARBA" id="ARBA00004496"/>
    </source>
</evidence>
<dbReference type="InterPro" id="IPR029057">
    <property type="entry name" value="PRTase-like"/>
</dbReference>
<dbReference type="CDD" id="cd06223">
    <property type="entry name" value="PRTases_typeI"/>
    <property type="match status" value="1"/>
</dbReference>
<dbReference type="GO" id="GO:0005525">
    <property type="term" value="F:GTP binding"/>
    <property type="evidence" value="ECO:0007669"/>
    <property type="project" value="UniProtKB-KW"/>
</dbReference>
<dbReference type="Proteomes" id="UP000694398">
    <property type="component" value="Unassembled WGS sequence"/>
</dbReference>
<keyword evidence="12" id="KW-1185">Reference proteome</keyword>
<evidence type="ECO:0000256" key="4">
    <source>
        <dbReference type="ARBA" id="ARBA00022490"/>
    </source>
</evidence>
<dbReference type="OrthoDB" id="106623at2759"/>
<feature type="domain" description="Phosphoribosyltransferase" evidence="10">
    <location>
        <begin position="116"/>
        <end position="294"/>
    </location>
</feature>
<keyword evidence="7" id="KW-0539">Nucleus</keyword>
<dbReference type="OMA" id="NLFCTPM"/>
<dbReference type="Ensembl" id="ENSCLAT00000000345.1">
    <property type="protein sequence ID" value="ENSCLAP00000000317.1"/>
    <property type="gene ID" value="ENSCLAG00000000274.1"/>
</dbReference>
<dbReference type="RefSeq" id="XP_005413148.1">
    <property type="nucleotide sequence ID" value="XM_005413091.1"/>
</dbReference>
<feature type="region of interest" description="Disordered" evidence="9">
    <location>
        <begin position="1"/>
        <end position="37"/>
    </location>
</feature>
<organism evidence="11 12">
    <name type="scientific">Chinchilla lanigera</name>
    <name type="common">Long-tailed chinchilla</name>
    <name type="synonym">Chinchilla villidera</name>
    <dbReference type="NCBI Taxonomy" id="34839"/>
    <lineage>
        <taxon>Eukaryota</taxon>
        <taxon>Metazoa</taxon>
        <taxon>Chordata</taxon>
        <taxon>Craniata</taxon>
        <taxon>Vertebrata</taxon>
        <taxon>Euteleostomi</taxon>
        <taxon>Mammalia</taxon>
        <taxon>Eutheria</taxon>
        <taxon>Euarchontoglires</taxon>
        <taxon>Glires</taxon>
        <taxon>Rodentia</taxon>
        <taxon>Hystricomorpha</taxon>
        <taxon>Chinchillidae</taxon>
        <taxon>Chinchilla</taxon>
    </lineage>
</organism>
<evidence type="ECO:0000256" key="6">
    <source>
        <dbReference type="ARBA" id="ARBA00023134"/>
    </source>
</evidence>
<sequence>MATELQHPDSMPCHNQQVNSASTPSPELLRPGDPIPDLTGGNSAAVAKLTLLTVHAYSSVPAECDSQACGTTSLNSESGSDICNSSSYEAPAGDSHPGDCEVSQQIGSQLKLLPMNDQIRELQTIIRDKTASRGDFMFSADRLIRLVVEEGLNQLPYKECMVTTPTGYKYEGVKFEKGNCGVSIMRSGEAMEQGLRDCCRSIRIGKILIQSDEETQRAKVYYAKFPPDIYRRKVLLMYPILSTGNTVIEAVKVLIEHGVQPSVIILLSLFSTPHGAKSIIQEFPEITILTTEVHPVAPTHFGQKYFGTD</sequence>
<dbReference type="GO" id="GO:0005737">
    <property type="term" value="C:cytoplasm"/>
    <property type="evidence" value="ECO:0007669"/>
    <property type="project" value="UniProtKB-SubCell"/>
</dbReference>
<gene>
    <name evidence="11" type="primary">UPRT</name>
</gene>
<evidence type="ECO:0000256" key="8">
    <source>
        <dbReference type="ARBA" id="ARBA00044193"/>
    </source>
</evidence>
<dbReference type="Gene3D" id="3.40.50.2020">
    <property type="match status" value="1"/>
</dbReference>
<evidence type="ECO:0000256" key="5">
    <source>
        <dbReference type="ARBA" id="ARBA00022741"/>
    </source>
</evidence>
<reference evidence="11" key="1">
    <citation type="submission" date="2025-05" db="UniProtKB">
        <authorList>
            <consortium name="Ensembl"/>
        </authorList>
    </citation>
    <scope>IDENTIFICATION</scope>
</reference>
<evidence type="ECO:0000256" key="3">
    <source>
        <dbReference type="ARBA" id="ARBA00009516"/>
    </source>
</evidence>
<evidence type="ECO:0000256" key="7">
    <source>
        <dbReference type="ARBA" id="ARBA00023242"/>
    </source>
</evidence>
<dbReference type="AlphaFoldDB" id="A0A8C2UKP7"/>
<evidence type="ECO:0000313" key="11">
    <source>
        <dbReference type="Ensembl" id="ENSCLAP00000000316.1"/>
    </source>
</evidence>
<proteinExistence type="inferred from homology"/>
<dbReference type="GeneID" id="102026918"/>
<accession>A0A8C2UKP7</accession>
<keyword evidence="6" id="KW-0342">GTP-binding</keyword>
<evidence type="ECO:0000313" key="12">
    <source>
        <dbReference type="Proteomes" id="UP000694398"/>
    </source>
</evidence>
<dbReference type="Pfam" id="PF14681">
    <property type="entry name" value="UPRTase"/>
    <property type="match status" value="1"/>
</dbReference>
<name>A0A8C2UKP7_CHILA</name>
<evidence type="ECO:0000256" key="1">
    <source>
        <dbReference type="ARBA" id="ARBA00004123"/>
    </source>
</evidence>
<comment type="similarity">
    <text evidence="3">Belongs to the UPRTase family.</text>
</comment>
<feature type="compositionally biased region" description="Polar residues" evidence="9">
    <location>
        <begin position="13"/>
        <end position="25"/>
    </location>
</feature>
<keyword evidence="5" id="KW-0547">Nucleotide-binding</keyword>
<dbReference type="Ensembl" id="ENSCLAT00000000344.1">
    <property type="protein sequence ID" value="ENSCLAP00000000316.1"/>
    <property type="gene ID" value="ENSCLAG00000000274.1"/>
</dbReference>
<dbReference type="InterPro" id="IPR000836">
    <property type="entry name" value="PRTase_dom"/>
</dbReference>
<dbReference type="CTD" id="139596"/>